<evidence type="ECO:0000256" key="19">
    <source>
        <dbReference type="HAMAP-Rule" id="MF_00719"/>
    </source>
</evidence>
<name>A0A1U9Z537_9HYPH</name>
<evidence type="ECO:0000256" key="15">
    <source>
        <dbReference type="ARBA" id="ARBA00032605"/>
    </source>
</evidence>
<dbReference type="GO" id="GO:0005886">
    <property type="term" value="C:plasma membrane"/>
    <property type="evidence" value="ECO:0007669"/>
    <property type="project" value="UniProtKB-SubCell"/>
</dbReference>
<evidence type="ECO:0000256" key="5">
    <source>
        <dbReference type="ARBA" id="ARBA00013200"/>
    </source>
</evidence>
<dbReference type="RefSeq" id="WP_018066342.1">
    <property type="nucleotide sequence ID" value="NZ_AQWH01000022.1"/>
</dbReference>
<evidence type="ECO:0000256" key="14">
    <source>
        <dbReference type="ARBA" id="ARBA00025228"/>
    </source>
</evidence>
<keyword evidence="8 19" id="KW-0169">Cobalamin biosynthesis</keyword>
<keyword evidence="9 19" id="KW-0808">Transferase</keyword>
<feature type="transmembrane region" description="Helical" evidence="19">
    <location>
        <begin position="46"/>
        <end position="75"/>
    </location>
</feature>
<dbReference type="PANTHER" id="PTHR34148">
    <property type="entry name" value="ADENOSYLCOBINAMIDE-GDP RIBAZOLETRANSFERASE"/>
    <property type="match status" value="1"/>
</dbReference>
<evidence type="ECO:0000256" key="18">
    <source>
        <dbReference type="ARBA" id="ARBA00049504"/>
    </source>
</evidence>
<dbReference type="PANTHER" id="PTHR34148:SF1">
    <property type="entry name" value="ADENOSYLCOBINAMIDE-GDP RIBAZOLETRANSFERASE"/>
    <property type="match status" value="1"/>
</dbReference>
<protein>
    <recommendedName>
        <fullName evidence="6 19">Adenosylcobinamide-GDP ribazoletransferase</fullName>
        <ecNumber evidence="5 19">2.7.8.26</ecNumber>
    </recommendedName>
    <alternativeName>
        <fullName evidence="16 19">Cobalamin synthase</fullName>
    </alternativeName>
    <alternativeName>
        <fullName evidence="15 19">Cobalamin-5'-phosphate synthase</fullName>
    </alternativeName>
</protein>
<evidence type="ECO:0000256" key="2">
    <source>
        <dbReference type="ARBA" id="ARBA00004651"/>
    </source>
</evidence>
<dbReference type="OrthoDB" id="9794626at2"/>
<comment type="pathway">
    <text evidence="3 19">Cofactor biosynthesis; adenosylcobalamin biosynthesis; adenosylcobalamin from cob(II)yrinate a,c-diamide: step 7/7.</text>
</comment>
<dbReference type="GO" id="GO:0051073">
    <property type="term" value="F:adenosylcobinamide-GDP ribazoletransferase activity"/>
    <property type="evidence" value="ECO:0007669"/>
    <property type="project" value="UniProtKB-UniRule"/>
</dbReference>
<evidence type="ECO:0000256" key="11">
    <source>
        <dbReference type="ARBA" id="ARBA00022842"/>
    </source>
</evidence>
<keyword evidence="13 19" id="KW-0472">Membrane</keyword>
<dbReference type="EMBL" id="CP020330">
    <property type="protein sequence ID" value="AQZ52786.1"/>
    <property type="molecule type" value="Genomic_DNA"/>
</dbReference>
<comment type="subcellular location">
    <subcellularLocation>
        <location evidence="2 19">Cell membrane</location>
        <topology evidence="2 19">Multi-pass membrane protein</topology>
    </subcellularLocation>
</comment>
<comment type="similarity">
    <text evidence="4 19">Belongs to the CobS family.</text>
</comment>
<keyword evidence="12 19" id="KW-1133">Transmembrane helix</keyword>
<evidence type="ECO:0000256" key="16">
    <source>
        <dbReference type="ARBA" id="ARBA00032853"/>
    </source>
</evidence>
<dbReference type="Pfam" id="PF02654">
    <property type="entry name" value="CobS"/>
    <property type="match status" value="1"/>
</dbReference>
<reference evidence="20 21" key="1">
    <citation type="submission" date="2017-03" db="EMBL/GenBank/DDBJ databases">
        <title>Foreign affairs: Plasmid Transfer between Roseobacters and Rhizobia.</title>
        <authorList>
            <person name="Bartling P."/>
            <person name="Bunk B."/>
            <person name="Overmann J."/>
            <person name="Brinkmann H."/>
            <person name="Petersen J."/>
        </authorList>
    </citation>
    <scope>NUCLEOTIDE SEQUENCE [LARGE SCALE GENOMIC DNA]</scope>
    <source>
        <strain evidence="20 21">MACL11</strain>
    </source>
</reference>
<evidence type="ECO:0000256" key="8">
    <source>
        <dbReference type="ARBA" id="ARBA00022573"/>
    </source>
</evidence>
<evidence type="ECO:0000256" key="4">
    <source>
        <dbReference type="ARBA" id="ARBA00010561"/>
    </source>
</evidence>
<dbReference type="KEGG" id="mmed:Mame_03481"/>
<evidence type="ECO:0000313" key="21">
    <source>
        <dbReference type="Proteomes" id="UP000191135"/>
    </source>
</evidence>
<dbReference type="AlphaFoldDB" id="A0A1U9Z537"/>
<evidence type="ECO:0000256" key="3">
    <source>
        <dbReference type="ARBA" id="ARBA00004663"/>
    </source>
</evidence>
<keyword evidence="21" id="KW-1185">Reference proteome</keyword>
<evidence type="ECO:0000256" key="13">
    <source>
        <dbReference type="ARBA" id="ARBA00023136"/>
    </source>
</evidence>
<evidence type="ECO:0000256" key="9">
    <source>
        <dbReference type="ARBA" id="ARBA00022679"/>
    </source>
</evidence>
<evidence type="ECO:0000256" key="10">
    <source>
        <dbReference type="ARBA" id="ARBA00022692"/>
    </source>
</evidence>
<evidence type="ECO:0000256" key="7">
    <source>
        <dbReference type="ARBA" id="ARBA00022475"/>
    </source>
</evidence>
<comment type="cofactor">
    <cofactor evidence="1 19">
        <name>Mg(2+)</name>
        <dbReference type="ChEBI" id="CHEBI:18420"/>
    </cofactor>
</comment>
<dbReference type="HAMAP" id="MF_00719">
    <property type="entry name" value="CobS"/>
    <property type="match status" value="1"/>
</dbReference>
<evidence type="ECO:0000256" key="1">
    <source>
        <dbReference type="ARBA" id="ARBA00001946"/>
    </source>
</evidence>
<dbReference type="eggNOG" id="COG0368">
    <property type="taxonomic scope" value="Bacteria"/>
</dbReference>
<gene>
    <name evidence="20" type="primary">cobS_2</name>
    <name evidence="19" type="synonym">cobS</name>
    <name evidence="20" type="ORF">Mame_03481</name>
</gene>
<dbReference type="Proteomes" id="UP000191135">
    <property type="component" value="Chromosome"/>
</dbReference>
<feature type="transmembrane region" description="Helical" evidence="19">
    <location>
        <begin position="142"/>
        <end position="166"/>
    </location>
</feature>
<comment type="catalytic activity">
    <reaction evidence="18 19">
        <text>alpha-ribazole 5'-phosphate + adenosylcob(III)inamide-GDP = adenosylcob(III)alamin 5'-phosphate + GMP + H(+)</text>
        <dbReference type="Rhea" id="RHEA:23560"/>
        <dbReference type="ChEBI" id="CHEBI:15378"/>
        <dbReference type="ChEBI" id="CHEBI:57918"/>
        <dbReference type="ChEBI" id="CHEBI:58115"/>
        <dbReference type="ChEBI" id="CHEBI:60487"/>
        <dbReference type="ChEBI" id="CHEBI:60493"/>
        <dbReference type="EC" id="2.7.8.26"/>
    </reaction>
</comment>
<keyword evidence="10 19" id="KW-0812">Transmembrane</keyword>
<dbReference type="UniPathway" id="UPA00148">
    <property type="reaction ID" value="UER00238"/>
</dbReference>
<feature type="transmembrane region" description="Helical" evidence="19">
    <location>
        <begin position="210"/>
        <end position="228"/>
    </location>
</feature>
<evidence type="ECO:0000256" key="17">
    <source>
        <dbReference type="ARBA" id="ARBA00048623"/>
    </source>
</evidence>
<evidence type="ECO:0000256" key="6">
    <source>
        <dbReference type="ARBA" id="ARBA00015850"/>
    </source>
</evidence>
<accession>A0A1U9Z537</accession>
<keyword evidence="11 19" id="KW-0460">Magnesium</keyword>
<sequence length="259" mass="26214">MKMPFFITDLTSALSFLTRLRVPDLLMAEMPAGARAAWAYPLAGAIATILPAIALAGFVWLGASPLLAALIAVLISIMICGGLHEDGLADAADGLFGGRDRETALAIMKDSHCGVFGVTAIVLSLLLRAAALAALVPHYGATAAALLFIAGATAGRGSLVLQWTILPAARTDGAAATLGRPGVRTTASAEAIALLLCVALAIAANAFVQVVAALAFAGIASLLFSAFVRKRIAGHTGDTLGAAAQISEIVFLATLVIAT</sequence>
<dbReference type="GO" id="GO:0008818">
    <property type="term" value="F:cobalamin 5'-phosphate synthase activity"/>
    <property type="evidence" value="ECO:0007669"/>
    <property type="project" value="UniProtKB-UniRule"/>
</dbReference>
<comment type="function">
    <text evidence="14 19">Joins adenosylcobinamide-GDP and alpha-ribazole to generate adenosylcobalamin (Ado-cobalamin). Also synthesizes adenosylcobalamin 5'-phosphate from adenosylcobinamide-GDP and alpha-ribazole 5'-phosphate.</text>
</comment>
<evidence type="ECO:0000256" key="12">
    <source>
        <dbReference type="ARBA" id="ARBA00022989"/>
    </source>
</evidence>
<dbReference type="InterPro" id="IPR003805">
    <property type="entry name" value="CobS"/>
</dbReference>
<dbReference type="GO" id="GO:0009236">
    <property type="term" value="P:cobalamin biosynthetic process"/>
    <property type="evidence" value="ECO:0007669"/>
    <property type="project" value="UniProtKB-UniRule"/>
</dbReference>
<evidence type="ECO:0000313" key="20">
    <source>
        <dbReference type="EMBL" id="AQZ52786.1"/>
    </source>
</evidence>
<comment type="catalytic activity">
    <reaction evidence="17 19">
        <text>alpha-ribazole + adenosylcob(III)inamide-GDP = adenosylcob(III)alamin + GMP + H(+)</text>
        <dbReference type="Rhea" id="RHEA:16049"/>
        <dbReference type="ChEBI" id="CHEBI:10329"/>
        <dbReference type="ChEBI" id="CHEBI:15378"/>
        <dbReference type="ChEBI" id="CHEBI:18408"/>
        <dbReference type="ChEBI" id="CHEBI:58115"/>
        <dbReference type="ChEBI" id="CHEBI:60487"/>
        <dbReference type="EC" id="2.7.8.26"/>
    </reaction>
</comment>
<dbReference type="NCBIfam" id="TIGR00317">
    <property type="entry name" value="cobS"/>
    <property type="match status" value="1"/>
</dbReference>
<proteinExistence type="inferred from homology"/>
<feature type="transmembrane region" description="Helical" evidence="19">
    <location>
        <begin position="115"/>
        <end position="136"/>
    </location>
</feature>
<dbReference type="STRING" id="1122214.Mame_03481"/>
<organism evidence="20 21">
    <name type="scientific">Martelella mediterranea DSM 17316</name>
    <dbReference type="NCBI Taxonomy" id="1122214"/>
    <lineage>
        <taxon>Bacteria</taxon>
        <taxon>Pseudomonadati</taxon>
        <taxon>Pseudomonadota</taxon>
        <taxon>Alphaproteobacteria</taxon>
        <taxon>Hyphomicrobiales</taxon>
        <taxon>Aurantimonadaceae</taxon>
        <taxon>Martelella</taxon>
    </lineage>
</organism>
<keyword evidence="7 19" id="KW-1003">Cell membrane</keyword>
<dbReference type="EC" id="2.7.8.26" evidence="5 19"/>